<dbReference type="InterPro" id="IPR029034">
    <property type="entry name" value="Cystine-knot_cytokine"/>
</dbReference>
<evidence type="ECO:0000313" key="6">
    <source>
        <dbReference type="EMBL" id="CAG9136892.1"/>
    </source>
</evidence>
<gene>
    <name evidence="6" type="ORF">PLXY2_LOCUS15141</name>
</gene>
<feature type="signal peptide" evidence="4">
    <location>
        <begin position="1"/>
        <end position="21"/>
    </location>
</feature>
<evidence type="ECO:0000256" key="1">
    <source>
        <dbReference type="ARBA" id="ARBA00022729"/>
    </source>
</evidence>
<keyword evidence="2" id="KW-1015">Disulfide bond</keyword>
<feature type="domain" description="Spaetzle" evidence="5">
    <location>
        <begin position="120"/>
        <end position="206"/>
    </location>
</feature>
<dbReference type="Pfam" id="PF16077">
    <property type="entry name" value="Spaetzle"/>
    <property type="match status" value="1"/>
</dbReference>
<dbReference type="SUPFAM" id="SSF57501">
    <property type="entry name" value="Cystine-knot cytokines"/>
    <property type="match status" value="1"/>
</dbReference>
<keyword evidence="3" id="KW-0325">Glycoprotein</keyword>
<evidence type="ECO:0000256" key="2">
    <source>
        <dbReference type="ARBA" id="ARBA00023157"/>
    </source>
</evidence>
<dbReference type="InterPro" id="IPR032104">
    <property type="entry name" value="Spaetzle"/>
</dbReference>
<reference evidence="6" key="1">
    <citation type="submission" date="2020-11" db="EMBL/GenBank/DDBJ databases">
        <authorList>
            <person name="Whiteford S."/>
        </authorList>
    </citation>
    <scope>NUCLEOTIDE SEQUENCE</scope>
</reference>
<sequence length="228" mass="25735">MMLYGTCFLVVLFSSYSCISAAAKKRNPSPESDVVMYPGPLKETKPEYGPVGSVPKECQGKTYCTVKPPDYPEERYNKLFQGYKPPVDAAPPQPVLSPTLVNRQGDPDELDNCQSVVTYEPLYKVRSKRLDDWVTVLQAPRAGYEQRVRLETCTNPNARCFTALPQTDEYTTFCKQKYNTWEVMVEINGNMVKETTDLPICCSCHYKTVDLASRFGKPKEMSAAKPKN</sequence>
<dbReference type="GO" id="GO:0045087">
    <property type="term" value="P:innate immune response"/>
    <property type="evidence" value="ECO:0007669"/>
    <property type="project" value="TreeGrafter"/>
</dbReference>
<dbReference type="GO" id="GO:0005121">
    <property type="term" value="F:Toll binding"/>
    <property type="evidence" value="ECO:0007669"/>
    <property type="project" value="TreeGrafter"/>
</dbReference>
<name>A0A8S4GDF1_PLUXY</name>
<dbReference type="AlphaFoldDB" id="A0A8S4GDF1"/>
<evidence type="ECO:0000313" key="7">
    <source>
        <dbReference type="Proteomes" id="UP000653454"/>
    </source>
</evidence>
<dbReference type="Proteomes" id="UP000653454">
    <property type="component" value="Unassembled WGS sequence"/>
</dbReference>
<protein>
    <submittedName>
        <fullName evidence="6">(diamondback moth) hypothetical protein</fullName>
    </submittedName>
</protein>
<dbReference type="PANTHER" id="PTHR23199">
    <property type="entry name" value="NEUROTROPHIN 1-RELATED"/>
    <property type="match status" value="1"/>
</dbReference>
<evidence type="ECO:0000259" key="5">
    <source>
        <dbReference type="Pfam" id="PF16077"/>
    </source>
</evidence>
<organism evidence="6 7">
    <name type="scientific">Plutella xylostella</name>
    <name type="common">Diamondback moth</name>
    <name type="synonym">Plutella maculipennis</name>
    <dbReference type="NCBI Taxonomy" id="51655"/>
    <lineage>
        <taxon>Eukaryota</taxon>
        <taxon>Metazoa</taxon>
        <taxon>Ecdysozoa</taxon>
        <taxon>Arthropoda</taxon>
        <taxon>Hexapoda</taxon>
        <taxon>Insecta</taxon>
        <taxon>Pterygota</taxon>
        <taxon>Neoptera</taxon>
        <taxon>Endopterygota</taxon>
        <taxon>Lepidoptera</taxon>
        <taxon>Glossata</taxon>
        <taxon>Ditrysia</taxon>
        <taxon>Yponomeutoidea</taxon>
        <taxon>Plutellidae</taxon>
        <taxon>Plutella</taxon>
    </lineage>
</organism>
<evidence type="ECO:0000256" key="3">
    <source>
        <dbReference type="ARBA" id="ARBA00023180"/>
    </source>
</evidence>
<keyword evidence="1 4" id="KW-0732">Signal</keyword>
<proteinExistence type="predicted"/>
<dbReference type="InterPro" id="IPR052444">
    <property type="entry name" value="Spz/Toll_ligand-like"/>
</dbReference>
<accession>A0A8S4GDF1</accession>
<dbReference type="EMBL" id="CAJHNJ030000167">
    <property type="protein sequence ID" value="CAG9136892.1"/>
    <property type="molecule type" value="Genomic_DNA"/>
</dbReference>
<dbReference type="GO" id="GO:0021556">
    <property type="term" value="P:central nervous system formation"/>
    <property type="evidence" value="ECO:0007669"/>
    <property type="project" value="TreeGrafter"/>
</dbReference>
<dbReference type="PANTHER" id="PTHR23199:SF12">
    <property type="entry name" value="NEUROTROPHIN 1-RELATED"/>
    <property type="match status" value="1"/>
</dbReference>
<dbReference type="GO" id="GO:0005615">
    <property type="term" value="C:extracellular space"/>
    <property type="evidence" value="ECO:0007669"/>
    <property type="project" value="UniProtKB-ARBA"/>
</dbReference>
<evidence type="ECO:0000256" key="4">
    <source>
        <dbReference type="SAM" id="SignalP"/>
    </source>
</evidence>
<comment type="caution">
    <text evidence="6">The sequence shown here is derived from an EMBL/GenBank/DDBJ whole genome shotgun (WGS) entry which is preliminary data.</text>
</comment>
<dbReference type="Gene3D" id="2.10.90.10">
    <property type="entry name" value="Cystine-knot cytokines"/>
    <property type="match status" value="1"/>
</dbReference>
<feature type="chain" id="PRO_5035782832" evidence="4">
    <location>
        <begin position="22"/>
        <end position="228"/>
    </location>
</feature>
<dbReference type="GO" id="GO:0008083">
    <property type="term" value="F:growth factor activity"/>
    <property type="evidence" value="ECO:0007669"/>
    <property type="project" value="TreeGrafter"/>
</dbReference>
<keyword evidence="7" id="KW-1185">Reference proteome</keyword>